<protein>
    <submittedName>
        <fullName evidence="2">tRNA(Arg) A34 adenosine deaminase TadA</fullName>
    </submittedName>
</protein>
<evidence type="ECO:0000313" key="2">
    <source>
        <dbReference type="EMBL" id="MDQ0516686.1"/>
    </source>
</evidence>
<dbReference type="InterPro" id="IPR002125">
    <property type="entry name" value="CMP_dCMP_dom"/>
</dbReference>
<dbReference type="PANTHER" id="PTHR11079:SF161">
    <property type="entry name" value="CMP_DCMP-TYPE DEAMINASE DOMAIN-CONTAINING PROTEIN"/>
    <property type="match status" value="1"/>
</dbReference>
<dbReference type="Gene3D" id="3.40.140.10">
    <property type="entry name" value="Cytidine Deaminase, domain 2"/>
    <property type="match status" value="1"/>
</dbReference>
<dbReference type="CDD" id="cd01285">
    <property type="entry name" value="nucleoside_deaminase"/>
    <property type="match status" value="1"/>
</dbReference>
<dbReference type="PROSITE" id="PS51747">
    <property type="entry name" value="CYT_DCMP_DEAMINASES_2"/>
    <property type="match status" value="1"/>
</dbReference>
<proteinExistence type="predicted"/>
<comment type="caution">
    <text evidence="2">The sequence shown here is derived from an EMBL/GenBank/DDBJ whole genome shotgun (WGS) entry which is preliminary data.</text>
</comment>
<dbReference type="InterPro" id="IPR016193">
    <property type="entry name" value="Cytidine_deaminase-like"/>
</dbReference>
<evidence type="ECO:0000259" key="1">
    <source>
        <dbReference type="PROSITE" id="PS51747"/>
    </source>
</evidence>
<feature type="domain" description="CMP/dCMP-type deaminase" evidence="1">
    <location>
        <begin position="4"/>
        <end position="137"/>
    </location>
</feature>
<name>A0ABU0M6U9_9HYPH</name>
<dbReference type="RefSeq" id="WP_266279286.1">
    <property type="nucleotide sequence ID" value="NZ_JAPKNF010000001.1"/>
</dbReference>
<dbReference type="SUPFAM" id="SSF53927">
    <property type="entry name" value="Cytidine deaminase-like"/>
    <property type="match status" value="1"/>
</dbReference>
<evidence type="ECO:0000313" key="3">
    <source>
        <dbReference type="Proteomes" id="UP001223743"/>
    </source>
</evidence>
<sequence length="161" mass="18034">MTATDDNKYMARAIELSRKTSLEDSAGGAFGCVIVKDGKIIGEGANRVVAENDPTWHGEIEAIRKACKAEGSFKLEGATLYTSAEPCPMCMAATYWAGIKRVFYAAQIEDALEYGNFDDSFIYSELRKPVEDRSIEIKQIMRPEAVEVWKLYQQKADKVQY</sequence>
<gene>
    <name evidence="2" type="ORF">QO015_002299</name>
</gene>
<dbReference type="Proteomes" id="UP001223743">
    <property type="component" value="Unassembled WGS sequence"/>
</dbReference>
<keyword evidence="3" id="KW-1185">Reference proteome</keyword>
<accession>A0ABU0M6U9</accession>
<organism evidence="2 3">
    <name type="scientific">Kaistia geumhonensis</name>
    <dbReference type="NCBI Taxonomy" id="410839"/>
    <lineage>
        <taxon>Bacteria</taxon>
        <taxon>Pseudomonadati</taxon>
        <taxon>Pseudomonadota</taxon>
        <taxon>Alphaproteobacteria</taxon>
        <taxon>Hyphomicrobiales</taxon>
        <taxon>Kaistiaceae</taxon>
        <taxon>Kaistia</taxon>
    </lineage>
</organism>
<dbReference type="Pfam" id="PF00383">
    <property type="entry name" value="dCMP_cyt_deam_1"/>
    <property type="match status" value="1"/>
</dbReference>
<dbReference type="PANTHER" id="PTHR11079">
    <property type="entry name" value="CYTOSINE DEAMINASE FAMILY MEMBER"/>
    <property type="match status" value="1"/>
</dbReference>
<reference evidence="2 3" key="1">
    <citation type="submission" date="2023-07" db="EMBL/GenBank/DDBJ databases">
        <title>Genomic Encyclopedia of Type Strains, Phase IV (KMG-IV): sequencing the most valuable type-strain genomes for metagenomic binning, comparative biology and taxonomic classification.</title>
        <authorList>
            <person name="Goeker M."/>
        </authorList>
    </citation>
    <scope>NUCLEOTIDE SEQUENCE [LARGE SCALE GENOMIC DNA]</scope>
    <source>
        <strain evidence="2 3">B1-1</strain>
    </source>
</reference>
<dbReference type="EMBL" id="JAUSWJ010000001">
    <property type="protein sequence ID" value="MDQ0516686.1"/>
    <property type="molecule type" value="Genomic_DNA"/>
</dbReference>